<gene>
    <name evidence="2" type="ORF">KIH74_29235</name>
</gene>
<dbReference type="RefSeq" id="WP_214159597.1">
    <property type="nucleotide sequence ID" value="NZ_JAHBAY010000015.1"/>
</dbReference>
<keyword evidence="1" id="KW-1133">Transmembrane helix</keyword>
<keyword evidence="1" id="KW-0812">Transmembrane</keyword>
<accession>A0ABS5TQF6</accession>
<reference evidence="2 3" key="1">
    <citation type="submission" date="2021-05" db="EMBL/GenBank/DDBJ databases">
        <title>Kineosporia and Streptomyces sp. nov. two new marine actinobacteria isolated from Coral.</title>
        <authorList>
            <person name="Buangrab K."/>
            <person name="Sutthacheep M."/>
            <person name="Yeemin T."/>
            <person name="Harunari E."/>
            <person name="Igarashi Y."/>
            <person name="Kanchanasin P."/>
            <person name="Tanasupawat S."/>
            <person name="Phongsopitanun W."/>
        </authorList>
    </citation>
    <scope>NUCLEOTIDE SEQUENCE [LARGE SCALE GENOMIC DNA]</scope>
    <source>
        <strain evidence="2 3">J2-2</strain>
    </source>
</reference>
<name>A0ABS5TQF6_9ACTN</name>
<evidence type="ECO:0000256" key="1">
    <source>
        <dbReference type="SAM" id="Phobius"/>
    </source>
</evidence>
<evidence type="ECO:0000313" key="2">
    <source>
        <dbReference type="EMBL" id="MBT0773063.1"/>
    </source>
</evidence>
<feature type="transmembrane region" description="Helical" evidence="1">
    <location>
        <begin position="69"/>
        <end position="89"/>
    </location>
</feature>
<dbReference type="Proteomes" id="UP001197247">
    <property type="component" value="Unassembled WGS sequence"/>
</dbReference>
<evidence type="ECO:0000313" key="3">
    <source>
        <dbReference type="Proteomes" id="UP001197247"/>
    </source>
</evidence>
<dbReference type="EMBL" id="JAHBAY010000015">
    <property type="protein sequence ID" value="MBT0773063.1"/>
    <property type="molecule type" value="Genomic_DNA"/>
</dbReference>
<comment type="caution">
    <text evidence="2">The sequence shown here is derived from an EMBL/GenBank/DDBJ whole genome shotgun (WGS) entry which is preliminary data.</text>
</comment>
<proteinExistence type="predicted"/>
<protein>
    <submittedName>
        <fullName evidence="2">Uncharacterized protein</fullName>
    </submittedName>
</protein>
<sequence length="360" mass="39552">MKDSEIDRLIRLAQPGPVPGAALAEAGQELLEEIMSDEQRHEIIGSTQEPAAIVPAAAARRRSPARRRLVGLAAAAAVVAAVVTPALVFGRGGAAATPAAAPAAVTVIPETDETYFLMDDPAWTIDYVSERSRNEGEIRFVDRKRELEINWYPNSNYQNLFEDRSYENPPRDFTFLGREGSLFRNGDGEFEVMVKYEKTFVDVRTSGTATRADLDTVLAGLRQVTVEQWYAGLPESVVTPDETTRVARQMLEDIPVPEGFDASVFDVDFAANYYQFGARVTGTLSCLWFQDYEQARAAGDQDGMTAAGEALAASKQWKVLGEMEREGAWGQVLGDYVHQAVAGDEVSDYRSGLGCDDWVY</sequence>
<organism evidence="2 3">
    <name type="scientific">Kineosporia corallincola</name>
    <dbReference type="NCBI Taxonomy" id="2835133"/>
    <lineage>
        <taxon>Bacteria</taxon>
        <taxon>Bacillati</taxon>
        <taxon>Actinomycetota</taxon>
        <taxon>Actinomycetes</taxon>
        <taxon>Kineosporiales</taxon>
        <taxon>Kineosporiaceae</taxon>
        <taxon>Kineosporia</taxon>
    </lineage>
</organism>
<keyword evidence="1" id="KW-0472">Membrane</keyword>
<keyword evidence="3" id="KW-1185">Reference proteome</keyword>